<gene>
    <name evidence="1" type="ORF">ACFFTL_03225</name>
</gene>
<reference evidence="1 2" key="1">
    <citation type="submission" date="2024-09" db="EMBL/GenBank/DDBJ databases">
        <authorList>
            <person name="Sun Q."/>
            <person name="Mori K."/>
        </authorList>
    </citation>
    <scope>NUCLEOTIDE SEQUENCE [LARGE SCALE GENOMIC DNA]</scope>
    <source>
        <strain evidence="1 2">JCM 3331</strain>
    </source>
</reference>
<dbReference type="EMBL" id="JBHMCG010000010">
    <property type="protein sequence ID" value="MFB9571380.1"/>
    <property type="molecule type" value="Genomic_DNA"/>
</dbReference>
<organism evidence="1 2">
    <name type="scientific">Streptomyces yanii</name>
    <dbReference type="NCBI Taxonomy" id="78510"/>
    <lineage>
        <taxon>Bacteria</taxon>
        <taxon>Bacillati</taxon>
        <taxon>Actinomycetota</taxon>
        <taxon>Actinomycetes</taxon>
        <taxon>Kitasatosporales</taxon>
        <taxon>Streptomycetaceae</taxon>
        <taxon>Streptomyces</taxon>
    </lineage>
</organism>
<dbReference type="RefSeq" id="WP_345515932.1">
    <property type="nucleotide sequence ID" value="NZ_BAAAXD010000034.1"/>
</dbReference>
<comment type="caution">
    <text evidence="1">The sequence shown here is derived from an EMBL/GenBank/DDBJ whole genome shotgun (WGS) entry which is preliminary data.</text>
</comment>
<proteinExistence type="predicted"/>
<keyword evidence="2" id="KW-1185">Reference proteome</keyword>
<protein>
    <submittedName>
        <fullName evidence="1">Uncharacterized protein</fullName>
    </submittedName>
</protein>
<evidence type="ECO:0000313" key="2">
    <source>
        <dbReference type="Proteomes" id="UP001589710"/>
    </source>
</evidence>
<name>A0ABV5R0L3_9ACTN</name>
<sequence>MPPPLRHPRRPSAPGPALVHLDSPFINFRDFDFGEGSHGYRWIDAKRFRLSSETLDDRDVLAALIAHPQFRDTYDGAGVQDWPRHGQWWLDRITPDAYETVDAETAVDVVHSWANQHGDVPESLASRLRQEISTPIRKATSRYLLGQLPEDAFHDYGPIHIDYHELVLIDRPAATLTLLVAADD</sequence>
<accession>A0ABV5R0L3</accession>
<dbReference type="Proteomes" id="UP001589710">
    <property type="component" value="Unassembled WGS sequence"/>
</dbReference>
<evidence type="ECO:0000313" key="1">
    <source>
        <dbReference type="EMBL" id="MFB9571380.1"/>
    </source>
</evidence>